<evidence type="ECO:0000256" key="4">
    <source>
        <dbReference type="ARBA" id="ARBA00022827"/>
    </source>
</evidence>
<dbReference type="InterPro" id="IPR016166">
    <property type="entry name" value="FAD-bd_PCMH"/>
</dbReference>
<name>A0ABN2U7P9_9MICC</name>
<sequence>MRPSQQQVPSSATTSSLAEAERGAIVSALRAAGISNVDDSRLSRGMYSSDASLYRVLPEVVALPQHVDELHALHEVSRDLKVPVTMRGAGTSIAGNAVGEGIVVDTRDLNRIIDFDPVARTARVQPGVVHADLQRAVAPHGLRFGPDPSTHSRCTLGGMIGNNACGSRALGYGRTVDNVQAAQVLFGNGEVGDFDSRRGQPEGSTAARLMDLAAENLAHIRTSFGQFDRQISGYSLEHLLPENRSRIERFLVGSEGTLATVLEAEVQLVVDEPGRLLLVLGYDAISEAADAVPHILDAARSEFGPNSLIACEGMDARLVELVRSAGKPVPQLPNGRSWLFVEATGQQASAILKTVSHAAQAIDTRVIGDAAEAAALWKIREDGAGLASISLPTPAHAGWEDAAVPPEHLGAWMRDFETLMQDFGLHGYPYGHFGDGCIHCRIDFPFHHGDPASIEVFRDFMLACAEKLAVYGGSISGEHGDGRTRSELLPYMYDATSLDLFAQAKQICDPDNLLNPGIITAPQAESTAAGPATGVANFTDDIRPTQPNVPLPWPGLKLPHDDGDFGTAVHRCTGVGKCVAPHTTGVMCPSYIATRDEKDSTRGRARILQEAMDGTLVKGLSDPSVHEALDLCLSCKGCVSDCPTGVDMATYKAEALHQKYDRNDEGKPRRRLRPRTHYFLGRIPIWAKLAAPVAPLANLAITVPVIAAVAKWVTGIDPRRSVPKFANRTLRRSSKKSGFTARQSQTNQDQPDVWVWADSFTNHFFPQSGLAAIQYLESQGLDVRLIDESACCALPWITSGQLDQARGRIENAVSTLAPYVDSQVPVIGLEPSCVATLRSDVQELSDSPQAKTVADGVLTFGELLTRLVQEDRVKLPDLSRLDVVAQPHCHQSSIIGWDADQTLLEQAGATVTKVAGCCGLAGNFGVEKGHYETSVAVAESYLLPAVRAQRQRQEAADNNTVVLADGMSCRIQLDDLADVPAIHLAELLAERAHTPKSP</sequence>
<evidence type="ECO:0000256" key="2">
    <source>
        <dbReference type="ARBA" id="ARBA00022630"/>
    </source>
</evidence>
<comment type="cofactor">
    <cofactor evidence="1">
        <name>FAD</name>
        <dbReference type="ChEBI" id="CHEBI:57692"/>
    </cofactor>
</comment>
<evidence type="ECO:0000256" key="1">
    <source>
        <dbReference type="ARBA" id="ARBA00001974"/>
    </source>
</evidence>
<keyword evidence="4" id="KW-0274">FAD</keyword>
<keyword evidence="7" id="KW-0411">Iron-sulfur</keyword>
<feature type="domain" description="4Fe-4S ferredoxin-type" evidence="8">
    <location>
        <begin position="621"/>
        <end position="652"/>
    </location>
</feature>
<dbReference type="InterPro" id="IPR006094">
    <property type="entry name" value="Oxid_FAD_bind_N"/>
</dbReference>
<gene>
    <name evidence="10" type="ORF">GCM10009720_06540</name>
</gene>
<organism evidence="10 11">
    <name type="scientific">Yaniella flava</name>
    <dbReference type="NCBI Taxonomy" id="287930"/>
    <lineage>
        <taxon>Bacteria</taxon>
        <taxon>Bacillati</taxon>
        <taxon>Actinomycetota</taxon>
        <taxon>Actinomycetes</taxon>
        <taxon>Micrococcales</taxon>
        <taxon>Micrococcaceae</taxon>
        <taxon>Yaniella</taxon>
    </lineage>
</organism>
<accession>A0ABN2U7P9</accession>
<keyword evidence="11" id="KW-1185">Reference proteome</keyword>
<reference evidence="10 11" key="1">
    <citation type="journal article" date="2019" name="Int. J. Syst. Evol. Microbiol.">
        <title>The Global Catalogue of Microorganisms (GCM) 10K type strain sequencing project: providing services to taxonomists for standard genome sequencing and annotation.</title>
        <authorList>
            <consortium name="The Broad Institute Genomics Platform"/>
            <consortium name="The Broad Institute Genome Sequencing Center for Infectious Disease"/>
            <person name="Wu L."/>
            <person name="Ma J."/>
        </authorList>
    </citation>
    <scope>NUCLEOTIDE SEQUENCE [LARGE SCALE GENOMIC DNA]</scope>
    <source>
        <strain evidence="10 11">JCM 13595</strain>
    </source>
</reference>
<dbReference type="EMBL" id="BAAAMN010000010">
    <property type="protein sequence ID" value="GAA2029345.1"/>
    <property type="molecule type" value="Genomic_DNA"/>
</dbReference>
<evidence type="ECO:0000259" key="9">
    <source>
        <dbReference type="PROSITE" id="PS51387"/>
    </source>
</evidence>
<dbReference type="Proteomes" id="UP001501461">
    <property type="component" value="Unassembled WGS sequence"/>
</dbReference>
<dbReference type="Gene3D" id="3.30.70.2190">
    <property type="match status" value="1"/>
</dbReference>
<evidence type="ECO:0000256" key="7">
    <source>
        <dbReference type="ARBA" id="ARBA00023014"/>
    </source>
</evidence>
<feature type="domain" description="FAD-binding PCMH-type" evidence="9">
    <location>
        <begin position="54"/>
        <end position="271"/>
    </location>
</feature>
<dbReference type="PROSITE" id="PS51379">
    <property type="entry name" value="4FE4S_FER_2"/>
    <property type="match status" value="1"/>
</dbReference>
<dbReference type="PANTHER" id="PTHR11748">
    <property type="entry name" value="D-LACTATE DEHYDROGENASE"/>
    <property type="match status" value="1"/>
</dbReference>
<dbReference type="InterPro" id="IPR036318">
    <property type="entry name" value="FAD-bd_PCMH-like_sf"/>
</dbReference>
<keyword evidence="2" id="KW-0285">Flavoprotein</keyword>
<evidence type="ECO:0000259" key="8">
    <source>
        <dbReference type="PROSITE" id="PS51379"/>
    </source>
</evidence>
<dbReference type="PROSITE" id="PS51387">
    <property type="entry name" value="FAD_PCMH"/>
    <property type="match status" value="1"/>
</dbReference>
<dbReference type="Gene3D" id="3.30.465.10">
    <property type="match status" value="1"/>
</dbReference>
<evidence type="ECO:0000256" key="5">
    <source>
        <dbReference type="ARBA" id="ARBA00023002"/>
    </source>
</evidence>
<dbReference type="InterPro" id="IPR016169">
    <property type="entry name" value="FAD-bd_PCMH_sub2"/>
</dbReference>
<dbReference type="InterPro" id="IPR017896">
    <property type="entry name" value="4Fe4S_Fe-S-bd"/>
</dbReference>
<comment type="caution">
    <text evidence="10">The sequence shown here is derived from an EMBL/GenBank/DDBJ whole genome shotgun (WGS) entry which is preliminary data.</text>
</comment>
<dbReference type="SUPFAM" id="SSF46548">
    <property type="entry name" value="alpha-helical ferredoxin"/>
    <property type="match status" value="1"/>
</dbReference>
<dbReference type="InterPro" id="IPR017900">
    <property type="entry name" value="4Fe4S_Fe_S_CS"/>
</dbReference>
<keyword evidence="5" id="KW-0560">Oxidoreductase</keyword>
<protein>
    <submittedName>
        <fullName evidence="10">FAD-binding and (Fe-S)-binding domain-containing protein</fullName>
    </submittedName>
</protein>
<dbReference type="PANTHER" id="PTHR11748:SF119">
    <property type="entry name" value="D-2-HYDROXYGLUTARATE DEHYDROGENASE"/>
    <property type="match status" value="1"/>
</dbReference>
<evidence type="ECO:0000313" key="10">
    <source>
        <dbReference type="EMBL" id="GAA2029345.1"/>
    </source>
</evidence>
<evidence type="ECO:0000256" key="3">
    <source>
        <dbReference type="ARBA" id="ARBA00022723"/>
    </source>
</evidence>
<dbReference type="SUPFAM" id="SSF55103">
    <property type="entry name" value="FAD-linked oxidases, C-terminal domain"/>
    <property type="match status" value="1"/>
</dbReference>
<dbReference type="InterPro" id="IPR016164">
    <property type="entry name" value="FAD-linked_Oxase-like_C"/>
</dbReference>
<dbReference type="Gene3D" id="3.30.70.2740">
    <property type="match status" value="1"/>
</dbReference>
<keyword evidence="3" id="KW-0479">Metal-binding</keyword>
<dbReference type="Pfam" id="PF13183">
    <property type="entry name" value="Fer4_8"/>
    <property type="match status" value="1"/>
</dbReference>
<evidence type="ECO:0000313" key="11">
    <source>
        <dbReference type="Proteomes" id="UP001501461"/>
    </source>
</evidence>
<dbReference type="Pfam" id="PF01565">
    <property type="entry name" value="FAD_binding_4"/>
    <property type="match status" value="1"/>
</dbReference>
<dbReference type="Pfam" id="PF02913">
    <property type="entry name" value="FAD-oxidase_C"/>
    <property type="match status" value="1"/>
</dbReference>
<proteinExistence type="predicted"/>
<dbReference type="RefSeq" id="WP_343956163.1">
    <property type="nucleotide sequence ID" value="NZ_BAAAMN010000010.1"/>
</dbReference>
<evidence type="ECO:0000256" key="6">
    <source>
        <dbReference type="ARBA" id="ARBA00023004"/>
    </source>
</evidence>
<dbReference type="PROSITE" id="PS00198">
    <property type="entry name" value="4FE4S_FER_1"/>
    <property type="match status" value="1"/>
</dbReference>
<keyword evidence="6" id="KW-0408">Iron</keyword>
<dbReference type="SUPFAM" id="SSF56176">
    <property type="entry name" value="FAD-binding/transporter-associated domain-like"/>
    <property type="match status" value="1"/>
</dbReference>
<dbReference type="InterPro" id="IPR004113">
    <property type="entry name" value="FAD-bd_oxidored_4_C"/>
</dbReference>